<protein>
    <recommendedName>
        <fullName evidence="1">Aminoglycoside phosphotransferase domain-containing protein</fullName>
    </recommendedName>
</protein>
<organism evidence="2 3">
    <name type="scientific">Colletotrichum musicola</name>
    <dbReference type="NCBI Taxonomy" id="2175873"/>
    <lineage>
        <taxon>Eukaryota</taxon>
        <taxon>Fungi</taxon>
        <taxon>Dikarya</taxon>
        <taxon>Ascomycota</taxon>
        <taxon>Pezizomycotina</taxon>
        <taxon>Sordariomycetes</taxon>
        <taxon>Hypocreomycetidae</taxon>
        <taxon>Glomerellales</taxon>
        <taxon>Glomerellaceae</taxon>
        <taxon>Colletotrichum</taxon>
        <taxon>Colletotrichum orchidearum species complex</taxon>
    </lineage>
</organism>
<dbReference type="SUPFAM" id="SSF56112">
    <property type="entry name" value="Protein kinase-like (PK-like)"/>
    <property type="match status" value="1"/>
</dbReference>
<comment type="caution">
    <text evidence="2">The sequence shown here is derived from an EMBL/GenBank/DDBJ whole genome shotgun (WGS) entry which is preliminary data.</text>
</comment>
<feature type="domain" description="Aminoglycoside phosphotransferase" evidence="1">
    <location>
        <begin position="66"/>
        <end position="300"/>
    </location>
</feature>
<dbReference type="InterPro" id="IPR051678">
    <property type="entry name" value="AGP_Transferase"/>
</dbReference>
<accession>A0A8H6KIL2</accession>
<reference evidence="2" key="1">
    <citation type="journal article" date="2020" name="Phytopathology">
        <title>Genome Sequence Resources of Colletotrichum truncatum, C. plurivorum, C. musicola, and C. sojae: Four Species Pathogenic to Soybean (Glycine max).</title>
        <authorList>
            <person name="Rogerio F."/>
            <person name="Boufleur T.R."/>
            <person name="Ciampi-Guillardi M."/>
            <person name="Sukno S.A."/>
            <person name="Thon M.R."/>
            <person name="Massola Junior N.S."/>
            <person name="Baroncelli R."/>
        </authorList>
    </citation>
    <scope>NUCLEOTIDE SEQUENCE</scope>
    <source>
        <strain evidence="2">LFN0074</strain>
    </source>
</reference>
<dbReference type="Gene3D" id="3.30.200.20">
    <property type="entry name" value="Phosphorylase Kinase, domain 1"/>
    <property type="match status" value="1"/>
</dbReference>
<dbReference type="Proteomes" id="UP000639643">
    <property type="component" value="Unassembled WGS sequence"/>
</dbReference>
<dbReference type="Pfam" id="PF01636">
    <property type="entry name" value="APH"/>
    <property type="match status" value="1"/>
</dbReference>
<gene>
    <name evidence="2" type="ORF">CMUS01_07151</name>
</gene>
<dbReference type="PANTHER" id="PTHR21310">
    <property type="entry name" value="AMINOGLYCOSIDE PHOSPHOTRANSFERASE-RELATED-RELATED"/>
    <property type="match status" value="1"/>
</dbReference>
<evidence type="ECO:0000313" key="3">
    <source>
        <dbReference type="Proteomes" id="UP000639643"/>
    </source>
</evidence>
<dbReference type="OrthoDB" id="5412996at2759"/>
<proteinExistence type="predicted"/>
<dbReference type="EMBL" id="WIGM01000249">
    <property type="protein sequence ID" value="KAF6831913.1"/>
    <property type="molecule type" value="Genomic_DNA"/>
</dbReference>
<evidence type="ECO:0000259" key="1">
    <source>
        <dbReference type="Pfam" id="PF01636"/>
    </source>
</evidence>
<dbReference type="AlphaFoldDB" id="A0A8H6KIL2"/>
<dbReference type="InterPro" id="IPR002575">
    <property type="entry name" value="Aminoglycoside_PTrfase"/>
</dbReference>
<dbReference type="InterPro" id="IPR011009">
    <property type="entry name" value="Kinase-like_dom_sf"/>
</dbReference>
<sequence>MADQPLYLPPILEPADVADFITSLGLPLPTRTEPLSVTAAFHRIYLIHFPASCANVLAPAKPDTDGGEITLVLRLAGPHLPRIKTENEVGVMRWVRENTAVPVPAVIRWGSDPDNLMGCEFTLLERVKGKSADKLIWGMGEEAKKRLVGQVVEFLEEMRAASERAGWGHVGGLKVDRETGEVVPGPVVDEWFWMDPKVQACWVGESVESLNPVEKPFAGWAELLGASMEKYVYMIERHEELAWMRDLVPRLEAYRAWLATHPEEMETKLVLAHRDLHLANVMAEEDGTVTGILDWEFGGVVPGPRWDPPNAFLYPWGEDGGAAKRERETMRGWAREMCQERGIGLEVVNGVPYKGKQETVQRVGNFTRAICEVCPWGEKEKDKAVGWRVSLEEELVKLGL</sequence>
<keyword evidence="3" id="KW-1185">Reference proteome</keyword>
<name>A0A8H6KIL2_9PEZI</name>
<evidence type="ECO:0000313" key="2">
    <source>
        <dbReference type="EMBL" id="KAF6831913.1"/>
    </source>
</evidence>
<dbReference type="Gene3D" id="3.90.1200.10">
    <property type="match status" value="1"/>
</dbReference>